<sequence length="518" mass="58031">MKSLRTLLLSSTFASIILAAPTQEVDIQALQEQINALQAQINELKNAQNDKISKVELDKEIDTLHERVDENELQNALNKVKFGLDFSNAVTSLRATNDTDGTGGKRHNNGKFATELHLNMNAHINDRTKFTGRLSMAKYWGNLGTYGGVYDFDGGRDPNGNSVLYVSRAYLDYDIIPGVLTATVGRQPGTDGPGSNLRNNSVRMSTYPALLVNAMGDAVVLTYKPEALRDYKFASRLGYVRFYQGSEFGRSDGRSLLGVSDKQDSTVYMAMAEAQLPLGDMGKNLFMLSYGHVENYSSPLRAEMLGHTVLNSVYNIGDFDVANLHFENYETFDTPLSWFISASWHKGKNGIDNTKKAVAEAIDSSGGQTLQQLKLISAMAGDMATYKAYEAYGNMMEAQLTQAFSKALKWNEKHSWAVHLGARYDFTKEFKLGAEFFHGSKYWYSMSRTGISDPLDFRNTRGNVYDIYGIWQLDFNQYLRLSFTHIDYDYTNNGRGIGGTEKTNDRADIISLMYDVRF</sequence>
<feature type="signal peptide" evidence="2">
    <location>
        <begin position="1"/>
        <end position="19"/>
    </location>
</feature>
<name>A0A7H9CJK2_9BACT</name>
<evidence type="ECO:0000256" key="2">
    <source>
        <dbReference type="SAM" id="SignalP"/>
    </source>
</evidence>
<protein>
    <recommendedName>
        <fullName evidence="5">DUF3373 family protein</fullName>
    </recommendedName>
</protein>
<dbReference type="AlphaFoldDB" id="A0A7H9CJK2"/>
<proteinExistence type="predicted"/>
<accession>A0A7H9CJK2</accession>
<feature type="coiled-coil region" evidence="1">
    <location>
        <begin position="20"/>
        <end position="74"/>
    </location>
</feature>
<dbReference type="InterPro" id="IPR021803">
    <property type="entry name" value="DUF3373"/>
</dbReference>
<evidence type="ECO:0008006" key="5">
    <source>
        <dbReference type="Google" id="ProtNLM"/>
    </source>
</evidence>
<dbReference type="Proteomes" id="UP000509414">
    <property type="component" value="Chromosome"/>
</dbReference>
<evidence type="ECO:0000256" key="1">
    <source>
        <dbReference type="SAM" id="Coils"/>
    </source>
</evidence>
<dbReference type="Pfam" id="PF11853">
    <property type="entry name" value="DUF3373"/>
    <property type="match status" value="1"/>
</dbReference>
<keyword evidence="1" id="KW-0175">Coiled coil</keyword>
<keyword evidence="4" id="KW-1185">Reference proteome</keyword>
<dbReference type="RefSeq" id="WP_179974671.1">
    <property type="nucleotide sequence ID" value="NZ_CP049075.1"/>
</dbReference>
<gene>
    <name evidence="3" type="ORF">CINF_0943</name>
</gene>
<dbReference type="KEGG" id="cinf:CINF_0943"/>
<dbReference type="EMBL" id="CP049075">
    <property type="protein sequence ID" value="QLI05448.1"/>
    <property type="molecule type" value="Genomic_DNA"/>
</dbReference>
<reference evidence="3 4" key="1">
    <citation type="submission" date="2020-02" db="EMBL/GenBank/DDBJ databases">
        <title>Complete genome sequence of the novel Campylobacter species Candidatus Campylobacter infans.</title>
        <authorList>
            <person name="Duim B."/>
            <person name="Zomer A."/>
            <person name="van der Graaf L."/>
            <person name="Wagenaar J."/>
        </authorList>
    </citation>
    <scope>NUCLEOTIDE SEQUENCE [LARGE SCALE GENOMIC DNA]</scope>
    <source>
        <strain evidence="3 4">19S00001</strain>
    </source>
</reference>
<keyword evidence="2" id="KW-0732">Signal</keyword>
<evidence type="ECO:0000313" key="4">
    <source>
        <dbReference type="Proteomes" id="UP000509414"/>
    </source>
</evidence>
<organism evidence="3 4">
    <name type="scientific">Candidatus Campylobacter infans</name>
    <dbReference type="NCBI Taxonomy" id="2561898"/>
    <lineage>
        <taxon>Bacteria</taxon>
        <taxon>Pseudomonadati</taxon>
        <taxon>Campylobacterota</taxon>
        <taxon>Epsilonproteobacteria</taxon>
        <taxon>Campylobacterales</taxon>
        <taxon>Campylobacteraceae</taxon>
        <taxon>Campylobacter</taxon>
    </lineage>
</organism>
<evidence type="ECO:0000313" key="3">
    <source>
        <dbReference type="EMBL" id="QLI05448.1"/>
    </source>
</evidence>
<feature type="chain" id="PRO_5029008053" description="DUF3373 family protein" evidence="2">
    <location>
        <begin position="20"/>
        <end position="518"/>
    </location>
</feature>